<accession>A0A9P6D3S4</accession>
<comment type="caution">
    <text evidence="2">The sequence shown here is derived from an EMBL/GenBank/DDBJ whole genome shotgun (WGS) entry which is preliminary data.</text>
</comment>
<name>A0A9P6D3S4_PLEER</name>
<gene>
    <name evidence="2" type="ORF">BDN71DRAFT_1579444</name>
</gene>
<dbReference type="OrthoDB" id="2803783at2759"/>
<protein>
    <submittedName>
        <fullName evidence="2">Uncharacterized protein</fullName>
    </submittedName>
</protein>
<sequence>MPSESDPLFAPKCNASPSSVELNPPVGFFLCLLQKFFGAVFKNEDNSVKEAISEEFDRLEKERENKTEDPTSLSHIRTIFIHHGKNHAGIAFSDATPNFLEQITWPYDTFLNSVYTSAECASHALFQGADAAAASPVHTATTITSETPTIILHSSYHPAIGDYNYNFPWNELNLLNPINPLKQLNLLNANMGSNMATAFGEFGSFYEQLMAPLPKHMYNQLLTGPIGPNVPFTPTTAVIPPFSNQYH</sequence>
<evidence type="ECO:0000313" key="3">
    <source>
        <dbReference type="Proteomes" id="UP000807025"/>
    </source>
</evidence>
<evidence type="ECO:0000256" key="1">
    <source>
        <dbReference type="SAM" id="Coils"/>
    </source>
</evidence>
<dbReference type="EMBL" id="MU154618">
    <property type="protein sequence ID" value="KAF9491481.1"/>
    <property type="molecule type" value="Genomic_DNA"/>
</dbReference>
<keyword evidence="3" id="KW-1185">Reference proteome</keyword>
<evidence type="ECO:0000313" key="2">
    <source>
        <dbReference type="EMBL" id="KAF9491481.1"/>
    </source>
</evidence>
<dbReference type="Proteomes" id="UP000807025">
    <property type="component" value="Unassembled WGS sequence"/>
</dbReference>
<proteinExistence type="predicted"/>
<organism evidence="2 3">
    <name type="scientific">Pleurotus eryngii</name>
    <name type="common">Boletus of the steppes</name>
    <dbReference type="NCBI Taxonomy" id="5323"/>
    <lineage>
        <taxon>Eukaryota</taxon>
        <taxon>Fungi</taxon>
        <taxon>Dikarya</taxon>
        <taxon>Basidiomycota</taxon>
        <taxon>Agaricomycotina</taxon>
        <taxon>Agaricomycetes</taxon>
        <taxon>Agaricomycetidae</taxon>
        <taxon>Agaricales</taxon>
        <taxon>Pleurotineae</taxon>
        <taxon>Pleurotaceae</taxon>
        <taxon>Pleurotus</taxon>
    </lineage>
</organism>
<feature type="coiled-coil region" evidence="1">
    <location>
        <begin position="42"/>
        <end position="69"/>
    </location>
</feature>
<keyword evidence="1" id="KW-0175">Coiled coil</keyword>
<reference evidence="2" key="1">
    <citation type="submission" date="2020-11" db="EMBL/GenBank/DDBJ databases">
        <authorList>
            <consortium name="DOE Joint Genome Institute"/>
            <person name="Ahrendt S."/>
            <person name="Riley R."/>
            <person name="Andreopoulos W."/>
            <person name="Labutti K."/>
            <person name="Pangilinan J."/>
            <person name="Ruiz-Duenas F.J."/>
            <person name="Barrasa J.M."/>
            <person name="Sanchez-Garcia M."/>
            <person name="Camarero S."/>
            <person name="Miyauchi S."/>
            <person name="Serrano A."/>
            <person name="Linde D."/>
            <person name="Babiker R."/>
            <person name="Drula E."/>
            <person name="Ayuso-Fernandez I."/>
            <person name="Pacheco R."/>
            <person name="Padilla G."/>
            <person name="Ferreira P."/>
            <person name="Barriuso J."/>
            <person name="Kellner H."/>
            <person name="Castanera R."/>
            <person name="Alfaro M."/>
            <person name="Ramirez L."/>
            <person name="Pisabarro A.G."/>
            <person name="Kuo A."/>
            <person name="Tritt A."/>
            <person name="Lipzen A."/>
            <person name="He G."/>
            <person name="Yan M."/>
            <person name="Ng V."/>
            <person name="Cullen D."/>
            <person name="Martin F."/>
            <person name="Rosso M.-N."/>
            <person name="Henrissat B."/>
            <person name="Hibbett D."/>
            <person name="Martinez A.T."/>
            <person name="Grigoriev I.V."/>
        </authorList>
    </citation>
    <scope>NUCLEOTIDE SEQUENCE</scope>
    <source>
        <strain evidence="2">ATCC 90797</strain>
    </source>
</reference>
<dbReference type="AlphaFoldDB" id="A0A9P6D3S4"/>